<accession>A0A0F4LUM9</accession>
<feature type="transmembrane region" description="Helical" evidence="1">
    <location>
        <begin position="302"/>
        <end position="321"/>
    </location>
</feature>
<dbReference type="RefSeq" id="WP_046315992.1">
    <property type="nucleotide sequence ID" value="NZ_JBHSZT010000001.1"/>
</dbReference>
<feature type="transmembrane region" description="Helical" evidence="1">
    <location>
        <begin position="20"/>
        <end position="43"/>
    </location>
</feature>
<keyword evidence="1" id="KW-1133">Transmembrane helix</keyword>
<dbReference type="PATRIC" id="fig|1218492.5.peg.675"/>
<evidence type="ECO:0008006" key="4">
    <source>
        <dbReference type="Google" id="ProtNLM"/>
    </source>
</evidence>
<feature type="transmembrane region" description="Helical" evidence="1">
    <location>
        <begin position="372"/>
        <end position="392"/>
    </location>
</feature>
<keyword evidence="1" id="KW-0472">Membrane</keyword>
<dbReference type="OrthoDB" id="2447941at2"/>
<feature type="transmembrane region" description="Helical" evidence="1">
    <location>
        <begin position="99"/>
        <end position="123"/>
    </location>
</feature>
<dbReference type="PIRSF" id="PIRSF037259">
    <property type="entry name" value="EcsB_ABC"/>
    <property type="match status" value="1"/>
</dbReference>
<comment type="caution">
    <text evidence="2">The sequence shown here is derived from an EMBL/GenBank/DDBJ whole genome shotgun (WGS) entry which is preliminary data.</text>
</comment>
<dbReference type="Pfam" id="PF05975">
    <property type="entry name" value="EcsB"/>
    <property type="match status" value="1"/>
</dbReference>
<organism evidence="2 3">
    <name type="scientific">Bombilactobacillus mellifer</name>
    <dbReference type="NCBI Taxonomy" id="1218492"/>
    <lineage>
        <taxon>Bacteria</taxon>
        <taxon>Bacillati</taxon>
        <taxon>Bacillota</taxon>
        <taxon>Bacilli</taxon>
        <taxon>Lactobacillales</taxon>
        <taxon>Lactobacillaceae</taxon>
        <taxon>Bombilactobacillus</taxon>
    </lineage>
</organism>
<dbReference type="Proteomes" id="UP000033558">
    <property type="component" value="Unassembled WGS sequence"/>
</dbReference>
<evidence type="ECO:0000313" key="2">
    <source>
        <dbReference type="EMBL" id="KJY62345.1"/>
    </source>
</evidence>
<protein>
    <recommendedName>
        <fullName evidence="4">ABC transporter permease</fullName>
    </recommendedName>
</protein>
<dbReference type="STRING" id="1218492.JG30_05490"/>
<evidence type="ECO:0000256" key="1">
    <source>
        <dbReference type="SAM" id="Phobius"/>
    </source>
</evidence>
<feature type="transmembrane region" description="Helical" evidence="1">
    <location>
        <begin position="129"/>
        <end position="149"/>
    </location>
</feature>
<name>A0A0F4LUM9_9LACO</name>
<dbReference type="AlphaFoldDB" id="A0A0F4LUM9"/>
<feature type="transmembrane region" description="Helical" evidence="1">
    <location>
        <begin position="55"/>
        <end position="78"/>
    </location>
</feature>
<keyword evidence="3" id="KW-1185">Reference proteome</keyword>
<evidence type="ECO:0000313" key="3">
    <source>
        <dbReference type="Proteomes" id="UP000033558"/>
    </source>
</evidence>
<dbReference type="InterPro" id="IPR010288">
    <property type="entry name" value="EcsB_ABC"/>
</dbReference>
<reference evidence="2 3" key="1">
    <citation type="submission" date="2015-01" db="EMBL/GenBank/DDBJ databases">
        <title>Comparative genomics of the lactic acid bacteria isolated from the honey bee gut.</title>
        <authorList>
            <person name="Ellegaard K.M."/>
            <person name="Tamarit D."/>
            <person name="Javelind E."/>
            <person name="Olofsson T."/>
            <person name="Andersson S.G."/>
            <person name="Vasquez A."/>
        </authorList>
    </citation>
    <scope>NUCLEOTIDE SEQUENCE [LARGE SCALE GENOMIC DNA]</scope>
    <source>
        <strain evidence="2 3">Bin4</strain>
    </source>
</reference>
<keyword evidence="1" id="KW-0812">Transmembrane</keyword>
<dbReference type="HOGENOM" id="CLU_054332_1_0_9"/>
<proteinExistence type="predicted"/>
<feature type="transmembrane region" description="Helical" evidence="1">
    <location>
        <begin position="347"/>
        <end position="366"/>
    </location>
</feature>
<dbReference type="EMBL" id="JXJQ01000006">
    <property type="protein sequence ID" value="KJY62345.1"/>
    <property type="molecule type" value="Genomic_DNA"/>
</dbReference>
<gene>
    <name evidence="2" type="ORF">JG30_05490</name>
</gene>
<dbReference type="GO" id="GO:0016020">
    <property type="term" value="C:membrane"/>
    <property type="evidence" value="ECO:0007669"/>
    <property type="project" value="InterPro"/>
</dbReference>
<sequence length="401" mass="46966">MKDLWQRRLLQHWRNQSKYLRLVFNEYFILALIFIIGAVGFWYSQALQHLTQPVWWCRPVAIILMSISVLAFKLATLIQPADATFLLPQEKNLQLYLRLARNYSLVLPIIGISLVGFFLSPFLAQGANLQLPVIVGWVVIALGSGLWSVNNQLTLMYQFTTSGHWLNVLLVWFVLSLGLYVPIYWVYVLLLAALVASGYYQHQILRQRPLNWQRLVDEETHRSYQLKRFYNLFTDVPGLTGKVRQRSIFNWLLQKIKPVHKNTYLYLFARGLLRNSDYSNLFLRLVVVELLLIYAIHQLWLITVLTALFLYLVEFQLLPLYKNYDGNALLKIYPLQKTQKFANFKKLLLFSLSSQWCCSSVALVLFNRGQKLIFIPVVVNLMIIWGLIYIYLPRQIKNINS</sequence>